<keyword evidence="1" id="KW-1133">Transmembrane helix</keyword>
<dbReference type="Proteomes" id="UP000176421">
    <property type="component" value="Unassembled WGS sequence"/>
</dbReference>
<feature type="transmembrane region" description="Helical" evidence="1">
    <location>
        <begin position="6"/>
        <end position="27"/>
    </location>
</feature>
<organism evidence="2 3">
    <name type="scientific">Candidatus Staskawiczbacteria bacterium RIFCSPHIGHO2_02_FULL_34_9</name>
    <dbReference type="NCBI Taxonomy" id="1802206"/>
    <lineage>
        <taxon>Bacteria</taxon>
        <taxon>Candidatus Staskawicziibacteriota</taxon>
    </lineage>
</organism>
<name>A0A1G2HYH5_9BACT</name>
<evidence type="ECO:0000313" key="2">
    <source>
        <dbReference type="EMBL" id="OGZ67594.1"/>
    </source>
</evidence>
<sequence length="187" mass="21031">MNQKGFINIIVIIGIMILLSTAGYFIVSQQRPLLTITPSTTPSSTASPSPDPTSQSTIFNLIFKYGVGAKNELNTFTQTYTKDMVVDPSITIKFKLTDNEIAGIYQKLNDLKLFDESAKPIEGNLMVTPCSSYYLKVQIDSEEKELSWNNCKGKISDKFLQFTNYITQIIESKEEYKNLPTPRSGYL</sequence>
<proteinExistence type="predicted"/>
<accession>A0A1G2HYH5</accession>
<comment type="caution">
    <text evidence="2">The sequence shown here is derived from an EMBL/GenBank/DDBJ whole genome shotgun (WGS) entry which is preliminary data.</text>
</comment>
<protein>
    <submittedName>
        <fullName evidence="2">Uncharacterized protein</fullName>
    </submittedName>
</protein>
<evidence type="ECO:0000313" key="3">
    <source>
        <dbReference type="Proteomes" id="UP000176421"/>
    </source>
</evidence>
<keyword evidence="1" id="KW-0472">Membrane</keyword>
<reference evidence="2 3" key="1">
    <citation type="journal article" date="2016" name="Nat. Commun.">
        <title>Thousands of microbial genomes shed light on interconnected biogeochemical processes in an aquifer system.</title>
        <authorList>
            <person name="Anantharaman K."/>
            <person name="Brown C.T."/>
            <person name="Hug L.A."/>
            <person name="Sharon I."/>
            <person name="Castelle C.J."/>
            <person name="Probst A.J."/>
            <person name="Thomas B.C."/>
            <person name="Singh A."/>
            <person name="Wilkins M.J."/>
            <person name="Karaoz U."/>
            <person name="Brodie E.L."/>
            <person name="Williams K.H."/>
            <person name="Hubbard S.S."/>
            <person name="Banfield J.F."/>
        </authorList>
    </citation>
    <scope>NUCLEOTIDE SEQUENCE [LARGE SCALE GENOMIC DNA]</scope>
</reference>
<keyword evidence="1" id="KW-0812">Transmembrane</keyword>
<evidence type="ECO:0000256" key="1">
    <source>
        <dbReference type="SAM" id="Phobius"/>
    </source>
</evidence>
<gene>
    <name evidence="2" type="ORF">A3D35_02390</name>
</gene>
<dbReference type="EMBL" id="MHOS01000034">
    <property type="protein sequence ID" value="OGZ67594.1"/>
    <property type="molecule type" value="Genomic_DNA"/>
</dbReference>
<dbReference type="AlphaFoldDB" id="A0A1G2HYH5"/>